<feature type="domain" description="Helicase C-terminal" evidence="5">
    <location>
        <begin position="193"/>
        <end position="334"/>
    </location>
</feature>
<dbReference type="PROSITE" id="PS51194">
    <property type="entry name" value="HELICASE_CTER"/>
    <property type="match status" value="1"/>
</dbReference>
<keyword evidence="2" id="KW-0378">Hydrolase</keyword>
<dbReference type="GO" id="GO:0004386">
    <property type="term" value="F:helicase activity"/>
    <property type="evidence" value="ECO:0007669"/>
    <property type="project" value="UniProtKB-KW"/>
</dbReference>
<dbReference type="GO" id="GO:0005524">
    <property type="term" value="F:ATP binding"/>
    <property type="evidence" value="ECO:0007669"/>
    <property type="project" value="UniProtKB-KW"/>
</dbReference>
<evidence type="ECO:0000256" key="4">
    <source>
        <dbReference type="ARBA" id="ARBA00022840"/>
    </source>
</evidence>
<evidence type="ECO:0000313" key="6">
    <source>
        <dbReference type="EMBL" id="CAD2215026.1"/>
    </source>
</evidence>
<evidence type="ECO:0000313" key="7">
    <source>
        <dbReference type="Proteomes" id="UP000515908"/>
    </source>
</evidence>
<keyword evidence="7" id="KW-1185">Reference proteome</keyword>
<sequence length="459" mass="53061">MRMYDLVRALSARAGGGQIVDRPAEDDRWLFLGTFREDYEKYYTRLRRSLRGPHGPVRLLITTADVMTELMFQKKMEFADFGYLRRVYVDDVGAQVQLLPDNAPIEAAKEKIRNPSAAELLLGTLHQLPGPHIRSVLQLGLVSADVDRHLKQHIQSLCMKPTAQTVIMSPVRIPSTVHCLFSFYLVGQDRWEYLSKLIWNARGTIPGRAILFVRHDEDVLHIRRKLRGLGMNAKLFSEVYGDGAFRDKWRFLILKESEAFGIDIPLVSHVFITFAPSSWQTYLHMCGRTGRLGNVGWVYTVADKREARPVRLVAEDLNVNFVRHVVNQDLTSYSEVDIDRQTRDPQLYGLDPQYAVEQHYEVQTENPDFAYRPREFFSKPNVNKDFLMEDYTPVNQKQRMFNSATTLAKDVEKNPALVLELHKQGYLNNNMRPTKKLKRDLNHKISKHANSPLDPPKRR</sequence>
<reference evidence="6 7" key="1">
    <citation type="submission" date="2020-08" db="EMBL/GenBank/DDBJ databases">
        <authorList>
            <person name="Newling K."/>
            <person name="Davey J."/>
            <person name="Forrester S."/>
        </authorList>
    </citation>
    <scope>NUCLEOTIDE SEQUENCE [LARGE SCALE GENOMIC DNA]</scope>
    <source>
        <strain evidence="7">Crithidia deanei Carvalho (ATCC PRA-265)</strain>
    </source>
</reference>
<proteinExistence type="predicted"/>
<evidence type="ECO:0000256" key="2">
    <source>
        <dbReference type="ARBA" id="ARBA00022801"/>
    </source>
</evidence>
<keyword evidence="4" id="KW-0067">ATP-binding</keyword>
<dbReference type="Proteomes" id="UP000515908">
    <property type="component" value="Chromosome 04"/>
</dbReference>
<organism evidence="6 7">
    <name type="scientific">Angomonas deanei</name>
    <dbReference type="NCBI Taxonomy" id="59799"/>
    <lineage>
        <taxon>Eukaryota</taxon>
        <taxon>Discoba</taxon>
        <taxon>Euglenozoa</taxon>
        <taxon>Kinetoplastea</taxon>
        <taxon>Metakinetoplastina</taxon>
        <taxon>Trypanosomatida</taxon>
        <taxon>Trypanosomatidae</taxon>
        <taxon>Strigomonadinae</taxon>
        <taxon>Angomonas</taxon>
    </lineage>
</organism>
<dbReference type="GO" id="GO:0016787">
    <property type="term" value="F:hydrolase activity"/>
    <property type="evidence" value="ECO:0007669"/>
    <property type="project" value="UniProtKB-KW"/>
</dbReference>
<dbReference type="Pfam" id="PF00271">
    <property type="entry name" value="Helicase_C"/>
    <property type="match status" value="1"/>
</dbReference>
<dbReference type="VEuPathDB" id="TriTrypDB:ADEAN_000247900"/>
<keyword evidence="1" id="KW-0547">Nucleotide-binding</keyword>
<dbReference type="EMBL" id="LR877148">
    <property type="protein sequence ID" value="CAD2215026.1"/>
    <property type="molecule type" value="Genomic_DNA"/>
</dbReference>
<dbReference type="InterPro" id="IPR001650">
    <property type="entry name" value="Helicase_C-like"/>
</dbReference>
<dbReference type="PANTHER" id="PTHR47960">
    <property type="entry name" value="DEAD-BOX ATP-DEPENDENT RNA HELICASE 50"/>
    <property type="match status" value="1"/>
</dbReference>
<dbReference type="SUPFAM" id="SSF52540">
    <property type="entry name" value="P-loop containing nucleoside triphosphate hydrolases"/>
    <property type="match status" value="1"/>
</dbReference>
<dbReference type="AlphaFoldDB" id="A0A7G2C5K6"/>
<protein>
    <submittedName>
        <fullName evidence="6">Helicase conserved C-terminal domain containing protein, putative</fullName>
    </submittedName>
</protein>
<gene>
    <name evidence="6" type="ORF">ADEAN_000247900</name>
</gene>
<keyword evidence="3 6" id="KW-0347">Helicase</keyword>
<evidence type="ECO:0000256" key="3">
    <source>
        <dbReference type="ARBA" id="ARBA00022806"/>
    </source>
</evidence>
<evidence type="ECO:0000259" key="5">
    <source>
        <dbReference type="PROSITE" id="PS51194"/>
    </source>
</evidence>
<accession>A0A7G2C5K6</accession>
<dbReference type="InterPro" id="IPR027417">
    <property type="entry name" value="P-loop_NTPase"/>
</dbReference>
<name>A0A7G2C5K6_9TRYP</name>
<dbReference type="Gene3D" id="3.40.50.300">
    <property type="entry name" value="P-loop containing nucleotide triphosphate hydrolases"/>
    <property type="match status" value="1"/>
</dbReference>
<evidence type="ECO:0000256" key="1">
    <source>
        <dbReference type="ARBA" id="ARBA00022741"/>
    </source>
</evidence>